<dbReference type="InterPro" id="IPR001579">
    <property type="entry name" value="Glyco_hydro_18_chit_AS"/>
</dbReference>
<comment type="similarity">
    <text evidence="7">Belongs to the glycosyl hydrolase 18 family.</text>
</comment>
<dbReference type="SMART" id="SM00636">
    <property type="entry name" value="Glyco_18"/>
    <property type="match status" value="1"/>
</dbReference>
<evidence type="ECO:0000256" key="3">
    <source>
        <dbReference type="ARBA" id="ARBA00022801"/>
    </source>
</evidence>
<dbReference type="PANTHER" id="PTHR11177:SF317">
    <property type="entry name" value="CHITINASE 12-RELATED"/>
    <property type="match status" value="1"/>
</dbReference>
<dbReference type="CDD" id="cd06548">
    <property type="entry name" value="GH18_chitinase"/>
    <property type="match status" value="1"/>
</dbReference>
<dbReference type="InterPro" id="IPR029070">
    <property type="entry name" value="Chitinase_insertion_sf"/>
</dbReference>
<dbReference type="SUPFAM" id="SSF54556">
    <property type="entry name" value="Chitinase insertion domain"/>
    <property type="match status" value="1"/>
</dbReference>
<evidence type="ECO:0000259" key="9">
    <source>
        <dbReference type="PROSITE" id="PS51910"/>
    </source>
</evidence>
<evidence type="ECO:0000256" key="1">
    <source>
        <dbReference type="ARBA" id="ARBA00000822"/>
    </source>
</evidence>
<dbReference type="Gene3D" id="3.10.50.10">
    <property type="match status" value="1"/>
</dbReference>
<dbReference type="RefSeq" id="WP_346756241.1">
    <property type="nucleotide sequence ID" value="NZ_JAUJEB010000001.1"/>
</dbReference>
<reference evidence="10" key="1">
    <citation type="submission" date="2023-06" db="EMBL/GenBank/DDBJ databases">
        <title>Genomic of Agaribacillus aureum.</title>
        <authorList>
            <person name="Wang G."/>
        </authorList>
    </citation>
    <scope>NUCLEOTIDE SEQUENCE</scope>
    <source>
        <strain evidence="10">BMA12</strain>
    </source>
</reference>
<protein>
    <recommendedName>
        <fullName evidence="2">chitinase</fullName>
        <ecNumber evidence="2">3.2.1.14</ecNumber>
    </recommendedName>
</protein>
<proteinExistence type="inferred from homology"/>
<evidence type="ECO:0000313" key="10">
    <source>
        <dbReference type="EMBL" id="MDN5210901.1"/>
    </source>
</evidence>
<dbReference type="PANTHER" id="PTHR11177">
    <property type="entry name" value="CHITINASE"/>
    <property type="match status" value="1"/>
</dbReference>
<feature type="signal peptide" evidence="8">
    <location>
        <begin position="1"/>
        <end position="23"/>
    </location>
</feature>
<gene>
    <name evidence="10" type="ORF">QQ020_02540</name>
</gene>
<keyword evidence="4" id="KW-0624">Polysaccharide degradation</keyword>
<keyword evidence="5 6" id="KW-0326">Glycosidase</keyword>
<dbReference type="PROSITE" id="PS51910">
    <property type="entry name" value="GH18_2"/>
    <property type="match status" value="1"/>
</dbReference>
<sequence>MNKYCIFLSLTFLFSGYAPSQKASDIMENPFAIMAYYVAERDYRPEQLPLEKLTHIIFSFTNVIDGEMKFKNKKSAEKLKLLVAQKKKHPHLKVMIACGGWGADGFSDMAHTAENRTRFVNSAMAFIEAHQLDGLDIDWEYPGIPAAGTKHRKEDKQNFTLLMKALREEMNKLDRPQTLTFAAAGWKRYYDNIEITEVMKYVDYINVMTYDQIGANSPYTGHHTALGLIKEEDIAKYPYGAFMESRKEAMAKRGYRWEPRSVEKIVAFCLEAGVKREQIVIGGAFYGRAWKGVHPDKNGLYQRNGGSYIGWSAYHQIREKYEGKNGFQRHWDPVAKAPFLFNATDSIFISYDDTASVGLKTKYALDQKLGGIMFWELSNDTKEENSLLDAIYEAAQP</sequence>
<dbReference type="SUPFAM" id="SSF51445">
    <property type="entry name" value="(Trans)glycosidases"/>
    <property type="match status" value="1"/>
</dbReference>
<evidence type="ECO:0000256" key="2">
    <source>
        <dbReference type="ARBA" id="ARBA00012729"/>
    </source>
</evidence>
<keyword evidence="4" id="KW-0119">Carbohydrate metabolism</keyword>
<dbReference type="Gene3D" id="3.20.20.80">
    <property type="entry name" value="Glycosidases"/>
    <property type="match status" value="1"/>
</dbReference>
<dbReference type="EC" id="3.2.1.14" evidence="2"/>
<evidence type="ECO:0000256" key="8">
    <source>
        <dbReference type="SAM" id="SignalP"/>
    </source>
</evidence>
<keyword evidence="3 6" id="KW-0378">Hydrolase</keyword>
<dbReference type="Proteomes" id="UP001172083">
    <property type="component" value="Unassembled WGS sequence"/>
</dbReference>
<comment type="catalytic activity">
    <reaction evidence="1">
        <text>Random endo-hydrolysis of N-acetyl-beta-D-glucosaminide (1-&gt;4)-beta-linkages in chitin and chitodextrins.</text>
        <dbReference type="EC" id="3.2.1.14"/>
    </reaction>
</comment>
<organism evidence="10 11">
    <name type="scientific">Agaribacillus aureus</name>
    <dbReference type="NCBI Taxonomy" id="3051825"/>
    <lineage>
        <taxon>Bacteria</taxon>
        <taxon>Pseudomonadati</taxon>
        <taxon>Bacteroidota</taxon>
        <taxon>Cytophagia</taxon>
        <taxon>Cytophagales</taxon>
        <taxon>Splendidivirgaceae</taxon>
        <taxon>Agaribacillus</taxon>
    </lineage>
</organism>
<evidence type="ECO:0000313" key="11">
    <source>
        <dbReference type="Proteomes" id="UP001172083"/>
    </source>
</evidence>
<dbReference type="PROSITE" id="PS01095">
    <property type="entry name" value="GH18_1"/>
    <property type="match status" value="1"/>
</dbReference>
<dbReference type="GO" id="GO:0016787">
    <property type="term" value="F:hydrolase activity"/>
    <property type="evidence" value="ECO:0007669"/>
    <property type="project" value="UniProtKB-KW"/>
</dbReference>
<dbReference type="InterPro" id="IPR011583">
    <property type="entry name" value="Chitinase_II/V-like_cat"/>
</dbReference>
<feature type="domain" description="GH18" evidence="9">
    <location>
        <begin position="31"/>
        <end position="397"/>
    </location>
</feature>
<evidence type="ECO:0000256" key="4">
    <source>
        <dbReference type="ARBA" id="ARBA00023024"/>
    </source>
</evidence>
<accession>A0ABT8L0V6</accession>
<evidence type="ECO:0000256" key="7">
    <source>
        <dbReference type="RuleBase" id="RU004453"/>
    </source>
</evidence>
<keyword evidence="11" id="KW-1185">Reference proteome</keyword>
<dbReference type="InterPro" id="IPR001223">
    <property type="entry name" value="Glyco_hydro18_cat"/>
</dbReference>
<dbReference type="EMBL" id="JAUJEB010000001">
    <property type="protein sequence ID" value="MDN5210901.1"/>
    <property type="molecule type" value="Genomic_DNA"/>
</dbReference>
<keyword evidence="4" id="KW-0146">Chitin degradation</keyword>
<feature type="chain" id="PRO_5047453285" description="chitinase" evidence="8">
    <location>
        <begin position="24"/>
        <end position="397"/>
    </location>
</feature>
<evidence type="ECO:0000256" key="6">
    <source>
        <dbReference type="RuleBase" id="RU000489"/>
    </source>
</evidence>
<name>A0ABT8L0V6_9BACT</name>
<dbReference type="InterPro" id="IPR017853">
    <property type="entry name" value="GH"/>
</dbReference>
<dbReference type="Pfam" id="PF00704">
    <property type="entry name" value="Glyco_hydro_18"/>
    <property type="match status" value="1"/>
</dbReference>
<evidence type="ECO:0000256" key="5">
    <source>
        <dbReference type="ARBA" id="ARBA00023295"/>
    </source>
</evidence>
<comment type="caution">
    <text evidence="10">The sequence shown here is derived from an EMBL/GenBank/DDBJ whole genome shotgun (WGS) entry which is preliminary data.</text>
</comment>
<dbReference type="InterPro" id="IPR050314">
    <property type="entry name" value="Glycosyl_Hydrlase_18"/>
</dbReference>
<keyword evidence="8" id="KW-0732">Signal</keyword>